<feature type="domain" description="DinB-like" evidence="1">
    <location>
        <begin position="14"/>
        <end position="150"/>
    </location>
</feature>
<dbReference type="AlphaFoldDB" id="A0A0P6XDY2"/>
<dbReference type="Pfam" id="PF12867">
    <property type="entry name" value="DinB_2"/>
    <property type="match status" value="1"/>
</dbReference>
<dbReference type="OrthoDB" id="162566at2"/>
<dbReference type="Gene3D" id="1.20.120.450">
    <property type="entry name" value="dinb family like domain"/>
    <property type="match status" value="1"/>
</dbReference>
<comment type="caution">
    <text evidence="2">The sequence shown here is derived from an EMBL/GenBank/DDBJ whole genome shotgun (WGS) entry which is preliminary data.</text>
</comment>
<dbReference type="STRING" id="1134406.ADN00_06770"/>
<dbReference type="InterPro" id="IPR024775">
    <property type="entry name" value="DinB-like"/>
</dbReference>
<sequence>MTAAMTKKEFLRTLRAQRAQWEALVAYIDARDMLKPGPDGGWSVKDIIAHITWYERETVGMLRARALEGSDWWYLPLDERNQRIHEEVSRLPLDAVLDEADMVFADLLNEVEQLSEADLHDVTRFEGWPSDWVPWKAIASNSYEHYQQHLPDLLRWVKLEE</sequence>
<dbReference type="Proteomes" id="UP000050417">
    <property type="component" value="Unassembled WGS sequence"/>
</dbReference>
<evidence type="ECO:0000259" key="1">
    <source>
        <dbReference type="Pfam" id="PF12867"/>
    </source>
</evidence>
<reference evidence="2 3" key="1">
    <citation type="submission" date="2015-07" db="EMBL/GenBank/DDBJ databases">
        <title>Genome sequence of Ornatilinea apprima DSM 23815.</title>
        <authorList>
            <person name="Hemp J."/>
            <person name="Ward L.M."/>
            <person name="Pace L.A."/>
            <person name="Fischer W.W."/>
        </authorList>
    </citation>
    <scope>NUCLEOTIDE SEQUENCE [LARGE SCALE GENOMIC DNA]</scope>
    <source>
        <strain evidence="2 3">P3M-1</strain>
    </source>
</reference>
<name>A0A0P6XDY2_9CHLR</name>
<gene>
    <name evidence="2" type="ORF">ADN00_06770</name>
</gene>
<dbReference type="InterPro" id="IPR034660">
    <property type="entry name" value="DinB/YfiT-like"/>
</dbReference>
<accession>A0A0P6XDY2</accession>
<protein>
    <recommendedName>
        <fullName evidence="1">DinB-like domain-containing protein</fullName>
    </recommendedName>
</protein>
<dbReference type="RefSeq" id="WP_075062223.1">
    <property type="nucleotide sequence ID" value="NZ_LGCL01000018.1"/>
</dbReference>
<keyword evidence="3" id="KW-1185">Reference proteome</keyword>
<dbReference type="SUPFAM" id="SSF109854">
    <property type="entry name" value="DinB/YfiT-like putative metalloenzymes"/>
    <property type="match status" value="1"/>
</dbReference>
<dbReference type="EMBL" id="LGCL01000018">
    <property type="protein sequence ID" value="KPL78422.1"/>
    <property type="molecule type" value="Genomic_DNA"/>
</dbReference>
<proteinExistence type="predicted"/>
<evidence type="ECO:0000313" key="3">
    <source>
        <dbReference type="Proteomes" id="UP000050417"/>
    </source>
</evidence>
<evidence type="ECO:0000313" key="2">
    <source>
        <dbReference type="EMBL" id="KPL78422.1"/>
    </source>
</evidence>
<organism evidence="2 3">
    <name type="scientific">Ornatilinea apprima</name>
    <dbReference type="NCBI Taxonomy" id="1134406"/>
    <lineage>
        <taxon>Bacteria</taxon>
        <taxon>Bacillati</taxon>
        <taxon>Chloroflexota</taxon>
        <taxon>Anaerolineae</taxon>
        <taxon>Anaerolineales</taxon>
        <taxon>Anaerolineaceae</taxon>
        <taxon>Ornatilinea</taxon>
    </lineage>
</organism>